<feature type="binding site" description="axial binding residue" evidence="13">
    <location>
        <position position="465"/>
    </location>
    <ligand>
        <name>heme</name>
        <dbReference type="ChEBI" id="CHEBI:30413"/>
    </ligand>
    <ligandPart>
        <name>Fe</name>
        <dbReference type="ChEBI" id="CHEBI:18248"/>
    </ligandPart>
</feature>
<dbReference type="CDD" id="cd11056">
    <property type="entry name" value="CYP6-like"/>
    <property type="match status" value="1"/>
</dbReference>
<evidence type="ECO:0000256" key="7">
    <source>
        <dbReference type="ARBA" id="ARBA00022824"/>
    </source>
</evidence>
<evidence type="ECO:0000256" key="15">
    <source>
        <dbReference type="SAM" id="Phobius"/>
    </source>
</evidence>
<dbReference type="GO" id="GO:0004497">
    <property type="term" value="F:monooxygenase activity"/>
    <property type="evidence" value="ECO:0007669"/>
    <property type="project" value="UniProtKB-KW"/>
</dbReference>
<evidence type="ECO:0000256" key="8">
    <source>
        <dbReference type="ARBA" id="ARBA00022848"/>
    </source>
</evidence>
<keyword evidence="10 13" id="KW-0408">Iron</keyword>
<evidence type="ECO:0000256" key="3">
    <source>
        <dbReference type="ARBA" id="ARBA00004406"/>
    </source>
</evidence>
<dbReference type="InterPro" id="IPR002401">
    <property type="entry name" value="Cyt_P450_E_grp-I"/>
</dbReference>
<evidence type="ECO:0000256" key="14">
    <source>
        <dbReference type="RuleBase" id="RU000461"/>
    </source>
</evidence>
<evidence type="ECO:0000256" key="13">
    <source>
        <dbReference type="PIRSR" id="PIRSR602401-1"/>
    </source>
</evidence>
<evidence type="ECO:0000256" key="6">
    <source>
        <dbReference type="ARBA" id="ARBA00022723"/>
    </source>
</evidence>
<dbReference type="KEGG" id="nlo:107219308"/>
<keyword evidence="9 14" id="KW-0560">Oxidoreductase</keyword>
<protein>
    <submittedName>
        <fullName evidence="17">Cytochrome P450 6k1</fullName>
    </submittedName>
</protein>
<keyword evidence="11 14" id="KW-0503">Monooxygenase</keyword>
<keyword evidence="12 15" id="KW-0472">Membrane</keyword>
<evidence type="ECO:0000256" key="1">
    <source>
        <dbReference type="ARBA" id="ARBA00001971"/>
    </source>
</evidence>
<evidence type="ECO:0000313" key="16">
    <source>
        <dbReference type="Proteomes" id="UP000829291"/>
    </source>
</evidence>
<accession>A0A6J0BGX2</accession>
<dbReference type="OrthoDB" id="2789670at2759"/>
<dbReference type="InterPro" id="IPR001128">
    <property type="entry name" value="Cyt_P450"/>
</dbReference>
<proteinExistence type="inferred from homology"/>
<dbReference type="GO" id="GO:0005789">
    <property type="term" value="C:endoplasmic reticulum membrane"/>
    <property type="evidence" value="ECO:0007669"/>
    <property type="project" value="UniProtKB-SubCell"/>
</dbReference>
<evidence type="ECO:0000313" key="17">
    <source>
        <dbReference type="RefSeq" id="XP_015512988.2"/>
    </source>
</evidence>
<keyword evidence="7" id="KW-0256">Endoplasmic reticulum</keyword>
<dbReference type="SUPFAM" id="SSF48264">
    <property type="entry name" value="Cytochrome P450"/>
    <property type="match status" value="1"/>
</dbReference>
<keyword evidence="15" id="KW-1133">Transmembrane helix</keyword>
<evidence type="ECO:0000256" key="2">
    <source>
        <dbReference type="ARBA" id="ARBA00004174"/>
    </source>
</evidence>
<keyword evidence="8" id="KW-0492">Microsome</keyword>
<dbReference type="InterPro" id="IPR036396">
    <property type="entry name" value="Cyt_P450_sf"/>
</dbReference>
<evidence type="ECO:0000256" key="5">
    <source>
        <dbReference type="ARBA" id="ARBA00022617"/>
    </source>
</evidence>
<sequence length="524" mass="60530">MHRRIELFEIRLYQVMTAAILSWLSNSLSVVLIVVGIFYAYAKYKLNYWKRRGVPSPPTHFIFGNFKDAVFFKTSPPQIMAKIQEQAGEDTPFVGFHIFHRPCLIVKDPDLIKTILIKDFEAFPNRHFAKHAKRDIPGSQNLFSMNNPKWKYVRSKITPTLTSVKLKKMVPLMIETAREMLKYIDSHPADSHSRKAMKMRDTSSKYTTDIISSLAFGIQTNSFLHPEPEFRTRGRKLFDITLRRTLSLFVMFFFSELCDMLRTSMLDESEQFFRDIFWASVHAREESGKHRGDLIDSLIQLKNAEQVSDFEFSGDHLLAQSAIFFVAGHETSSLTMSFTLFELAKNPEIQKRARQDVRYQLKKHGVTQEAFQEMKYLNQVISETLRMYPPAPIIDRVAERDYKIPGSDLVIEKGTPVYVPLLGLHYNPKYHPEPWKFDPDRFSDERKKSLVPMTYMPFGEGPRYCVGQRIGQLQSLIGLGMILSEYEISLNPDIDTVVSPKSIFLAPSNDINLILKKDTPNVSN</sequence>
<evidence type="ECO:0000256" key="11">
    <source>
        <dbReference type="ARBA" id="ARBA00023033"/>
    </source>
</evidence>
<comment type="similarity">
    <text evidence="4 14">Belongs to the cytochrome P450 family.</text>
</comment>
<evidence type="ECO:0000256" key="9">
    <source>
        <dbReference type="ARBA" id="ARBA00023002"/>
    </source>
</evidence>
<evidence type="ECO:0000256" key="4">
    <source>
        <dbReference type="ARBA" id="ARBA00010617"/>
    </source>
</evidence>
<dbReference type="GO" id="GO:0005506">
    <property type="term" value="F:iron ion binding"/>
    <property type="evidence" value="ECO:0007669"/>
    <property type="project" value="InterPro"/>
</dbReference>
<evidence type="ECO:0000256" key="12">
    <source>
        <dbReference type="ARBA" id="ARBA00023136"/>
    </source>
</evidence>
<dbReference type="InterPro" id="IPR050476">
    <property type="entry name" value="Insect_CytP450_Detox"/>
</dbReference>
<reference evidence="17" key="1">
    <citation type="submission" date="2025-08" db="UniProtKB">
        <authorList>
            <consortium name="RefSeq"/>
        </authorList>
    </citation>
    <scope>IDENTIFICATION</scope>
    <source>
        <tissue evidence="17">Thorax and Abdomen</tissue>
    </source>
</reference>
<dbReference type="PRINTS" id="PR00463">
    <property type="entry name" value="EP450I"/>
</dbReference>
<dbReference type="InParanoid" id="A0A6J0BGX2"/>
<organism evidence="17">
    <name type="scientific">Neodiprion lecontei</name>
    <name type="common">Redheaded pine sawfly</name>
    <dbReference type="NCBI Taxonomy" id="441921"/>
    <lineage>
        <taxon>Eukaryota</taxon>
        <taxon>Metazoa</taxon>
        <taxon>Ecdysozoa</taxon>
        <taxon>Arthropoda</taxon>
        <taxon>Hexapoda</taxon>
        <taxon>Insecta</taxon>
        <taxon>Pterygota</taxon>
        <taxon>Neoptera</taxon>
        <taxon>Endopterygota</taxon>
        <taxon>Hymenoptera</taxon>
        <taxon>Tenthredinoidea</taxon>
        <taxon>Diprionidae</taxon>
        <taxon>Diprioninae</taxon>
        <taxon>Neodiprion</taxon>
    </lineage>
</organism>
<dbReference type="Pfam" id="PF00067">
    <property type="entry name" value="p450"/>
    <property type="match status" value="1"/>
</dbReference>
<dbReference type="RefSeq" id="XP_015512988.2">
    <property type="nucleotide sequence ID" value="XM_015657502.2"/>
</dbReference>
<keyword evidence="5 13" id="KW-0349">Heme</keyword>
<evidence type="ECO:0000256" key="10">
    <source>
        <dbReference type="ARBA" id="ARBA00023004"/>
    </source>
</evidence>
<keyword evidence="15" id="KW-0812">Transmembrane</keyword>
<dbReference type="AlphaFoldDB" id="A0A6J0BGX2"/>
<comment type="cofactor">
    <cofactor evidence="1 13">
        <name>heme</name>
        <dbReference type="ChEBI" id="CHEBI:30413"/>
    </cofactor>
</comment>
<feature type="transmembrane region" description="Helical" evidence="15">
    <location>
        <begin position="20"/>
        <end position="42"/>
    </location>
</feature>
<dbReference type="Gene3D" id="1.10.630.10">
    <property type="entry name" value="Cytochrome P450"/>
    <property type="match status" value="1"/>
</dbReference>
<dbReference type="PROSITE" id="PS00086">
    <property type="entry name" value="CYTOCHROME_P450"/>
    <property type="match status" value="1"/>
</dbReference>
<dbReference type="GO" id="GO:0020037">
    <property type="term" value="F:heme binding"/>
    <property type="evidence" value="ECO:0007669"/>
    <property type="project" value="InterPro"/>
</dbReference>
<dbReference type="Proteomes" id="UP000829291">
    <property type="component" value="Chromosome 5"/>
</dbReference>
<dbReference type="PRINTS" id="PR00385">
    <property type="entry name" value="P450"/>
</dbReference>
<dbReference type="PANTHER" id="PTHR24292:SF45">
    <property type="entry name" value="CYTOCHROME P450 6G1-RELATED"/>
    <property type="match status" value="1"/>
</dbReference>
<dbReference type="PANTHER" id="PTHR24292">
    <property type="entry name" value="CYTOCHROME P450"/>
    <property type="match status" value="1"/>
</dbReference>
<keyword evidence="6 13" id="KW-0479">Metal-binding</keyword>
<dbReference type="GO" id="GO:0016705">
    <property type="term" value="F:oxidoreductase activity, acting on paired donors, with incorporation or reduction of molecular oxygen"/>
    <property type="evidence" value="ECO:0007669"/>
    <property type="project" value="InterPro"/>
</dbReference>
<gene>
    <name evidence="17" type="primary">LOC107219308</name>
</gene>
<name>A0A6J0BGX2_NEOLC</name>
<dbReference type="GeneID" id="107219308"/>
<dbReference type="InterPro" id="IPR017972">
    <property type="entry name" value="Cyt_P450_CS"/>
</dbReference>
<keyword evidence="16" id="KW-1185">Reference proteome</keyword>
<comment type="subcellular location">
    <subcellularLocation>
        <location evidence="3">Endoplasmic reticulum membrane</location>
        <topology evidence="3">Peripheral membrane protein</topology>
    </subcellularLocation>
    <subcellularLocation>
        <location evidence="2">Microsome membrane</location>
        <topology evidence="2">Peripheral membrane protein</topology>
    </subcellularLocation>
</comment>